<dbReference type="AlphaFoldDB" id="A0AA88DI23"/>
<reference evidence="1" key="1">
    <citation type="submission" date="2023-07" db="EMBL/GenBank/DDBJ databases">
        <title>draft genome sequence of fig (Ficus carica).</title>
        <authorList>
            <person name="Takahashi T."/>
            <person name="Nishimura K."/>
        </authorList>
    </citation>
    <scope>NUCLEOTIDE SEQUENCE</scope>
</reference>
<name>A0AA88DI23_FICCA</name>
<organism evidence="1 2">
    <name type="scientific">Ficus carica</name>
    <name type="common">Common fig</name>
    <dbReference type="NCBI Taxonomy" id="3494"/>
    <lineage>
        <taxon>Eukaryota</taxon>
        <taxon>Viridiplantae</taxon>
        <taxon>Streptophyta</taxon>
        <taxon>Embryophyta</taxon>
        <taxon>Tracheophyta</taxon>
        <taxon>Spermatophyta</taxon>
        <taxon>Magnoliopsida</taxon>
        <taxon>eudicotyledons</taxon>
        <taxon>Gunneridae</taxon>
        <taxon>Pentapetalae</taxon>
        <taxon>rosids</taxon>
        <taxon>fabids</taxon>
        <taxon>Rosales</taxon>
        <taxon>Moraceae</taxon>
        <taxon>Ficeae</taxon>
        <taxon>Ficus</taxon>
    </lineage>
</organism>
<evidence type="ECO:0000313" key="2">
    <source>
        <dbReference type="Proteomes" id="UP001187192"/>
    </source>
</evidence>
<comment type="caution">
    <text evidence="1">The sequence shown here is derived from an EMBL/GenBank/DDBJ whole genome shotgun (WGS) entry which is preliminary data.</text>
</comment>
<dbReference type="EMBL" id="BTGU01000015">
    <property type="protein sequence ID" value="GMN43164.1"/>
    <property type="molecule type" value="Genomic_DNA"/>
</dbReference>
<accession>A0AA88DI23</accession>
<protein>
    <submittedName>
        <fullName evidence="1">Uncharacterized protein</fullName>
    </submittedName>
</protein>
<proteinExistence type="predicted"/>
<dbReference type="Proteomes" id="UP001187192">
    <property type="component" value="Unassembled WGS sequence"/>
</dbReference>
<keyword evidence="2" id="KW-1185">Reference proteome</keyword>
<evidence type="ECO:0000313" key="1">
    <source>
        <dbReference type="EMBL" id="GMN43164.1"/>
    </source>
</evidence>
<sequence>MMASKLSRVVPTCHEGGFGPWFEFDWTGRPLTPWLRTTVSNLSTILDSRRWGLTWLVVKLGMETATHFVILYCYL</sequence>
<gene>
    <name evidence="1" type="ORF">TIFTF001_012381</name>
</gene>